<protein>
    <submittedName>
        <fullName evidence="3">DUF2953 domain-containing protein</fullName>
    </submittedName>
</protein>
<organism evidence="3 4">
    <name type="scientific">Blautia ammoniilytica</name>
    <dbReference type="NCBI Taxonomy" id="2981782"/>
    <lineage>
        <taxon>Bacteria</taxon>
        <taxon>Bacillati</taxon>
        <taxon>Bacillota</taxon>
        <taxon>Clostridia</taxon>
        <taxon>Lachnospirales</taxon>
        <taxon>Lachnospiraceae</taxon>
        <taxon>Blautia</taxon>
    </lineage>
</organism>
<evidence type="ECO:0000256" key="2">
    <source>
        <dbReference type="SAM" id="Phobius"/>
    </source>
</evidence>
<feature type="transmembrane region" description="Helical" evidence="2">
    <location>
        <begin position="6"/>
        <end position="33"/>
    </location>
</feature>
<keyword evidence="2" id="KW-0472">Membrane</keyword>
<evidence type="ECO:0000313" key="3">
    <source>
        <dbReference type="EMBL" id="MCU6764145.1"/>
    </source>
</evidence>
<proteinExistence type="predicted"/>
<sequence>MLHILWAIIKFILILAGVLIGLALAVILLILFCPVRYRMWGSKDRGNWEHARGTARVSWLLGLVSLRICYQDGKEKHSLKLAGISLFGKKKKRRKKKPETDQVQSVTAPKKPVSKQTDEMPSMPTQTEEKLTVSMHTDSEQTDTASGNRKVKEPPAPKPEKSQSSQRKGFFLGIRAKLKTVLQRIRTFFKKLKNIRQTFAHIMKKAKWWMGFFRSEEMKEAFGLIKEQCTGLLKHIFPTKISGNAAFGCEDPAVTGMILAVLGMSIPLHKNCIQVSPAFENEESFLEGEINMKGRIYGIVLLRTGIRIYFNKNIKHIINQWKHKEDLNYGK</sequence>
<dbReference type="EMBL" id="JAOQJL010000002">
    <property type="protein sequence ID" value="MCU6764145.1"/>
    <property type="molecule type" value="Genomic_DNA"/>
</dbReference>
<feature type="region of interest" description="Disordered" evidence="1">
    <location>
        <begin position="92"/>
        <end position="166"/>
    </location>
</feature>
<comment type="caution">
    <text evidence="3">The sequence shown here is derived from an EMBL/GenBank/DDBJ whole genome shotgun (WGS) entry which is preliminary data.</text>
</comment>
<keyword evidence="2" id="KW-1133">Transmembrane helix</keyword>
<keyword evidence="2" id="KW-0812">Transmembrane</keyword>
<accession>A0ABT2TPI6</accession>
<dbReference type="Proteomes" id="UP001652409">
    <property type="component" value="Unassembled WGS sequence"/>
</dbReference>
<dbReference type="Pfam" id="PF11167">
    <property type="entry name" value="DUF2953"/>
    <property type="match status" value="1"/>
</dbReference>
<name>A0ABT2TPI6_9FIRM</name>
<dbReference type="InterPro" id="IPR021338">
    <property type="entry name" value="DUF2953"/>
</dbReference>
<feature type="compositionally biased region" description="Basic and acidic residues" evidence="1">
    <location>
        <begin position="150"/>
        <end position="161"/>
    </location>
</feature>
<evidence type="ECO:0000313" key="4">
    <source>
        <dbReference type="Proteomes" id="UP001652409"/>
    </source>
</evidence>
<evidence type="ECO:0000256" key="1">
    <source>
        <dbReference type="SAM" id="MobiDB-lite"/>
    </source>
</evidence>
<keyword evidence="4" id="KW-1185">Reference proteome</keyword>
<gene>
    <name evidence="3" type="ORF">OCV61_01815</name>
</gene>
<reference evidence="3 4" key="1">
    <citation type="journal article" date="2021" name="ISME Commun">
        <title>Automated analysis of genomic sequences facilitates high-throughput and comprehensive description of bacteria.</title>
        <authorList>
            <person name="Hitch T.C.A."/>
        </authorList>
    </citation>
    <scope>NUCLEOTIDE SEQUENCE [LARGE SCALE GENOMIC DNA]</scope>
    <source>
        <strain evidence="3 4">Sanger_23</strain>
    </source>
</reference>
<dbReference type="RefSeq" id="WP_158420362.1">
    <property type="nucleotide sequence ID" value="NZ_JAOQJL010000002.1"/>
</dbReference>